<dbReference type="EMBL" id="QGHD01000056">
    <property type="protein sequence ID" value="PWK83852.1"/>
    <property type="molecule type" value="Genomic_DNA"/>
</dbReference>
<comment type="caution">
    <text evidence="1">The sequence shown here is derived from an EMBL/GenBank/DDBJ whole genome shotgun (WGS) entry which is preliminary data.</text>
</comment>
<gene>
    <name evidence="1" type="ORF">B0H50_1564</name>
</gene>
<sequence length="183" mass="21160">MKIVVLNHTDVRVELLNVVDSLCPDEIEEFLYDRGFDVSNISWMEVPSDVNDYVPIKFHEFDVKDNGEETHSERTARLKNFTIYDSVQDIKRREQEELADVLRHLGTRVDDGYEYHFEGECPIIAAYDYDEPCDVVILSVRVDDDGYISLVGDEKNDRGNPHSLDVDEILAGHLEYVTSYILQ</sequence>
<evidence type="ECO:0000313" key="2">
    <source>
        <dbReference type="Proteomes" id="UP000245523"/>
    </source>
</evidence>
<organism evidence="1 2">
    <name type="scientific">Hallerella porci</name>
    <dbReference type="NCBI Taxonomy" id="1945871"/>
    <lineage>
        <taxon>Bacteria</taxon>
        <taxon>Pseudomonadati</taxon>
        <taxon>Fibrobacterota</taxon>
        <taxon>Fibrobacteria</taxon>
        <taxon>Fibrobacterales</taxon>
        <taxon>Fibrobacteraceae</taxon>
        <taxon>Hallerella</taxon>
    </lineage>
</organism>
<protein>
    <submittedName>
        <fullName evidence="1">Uncharacterized protein</fullName>
    </submittedName>
</protein>
<dbReference type="Proteomes" id="UP000245523">
    <property type="component" value="Unassembled WGS sequence"/>
</dbReference>
<accession>A0ABX5LHV8</accession>
<evidence type="ECO:0000313" key="1">
    <source>
        <dbReference type="EMBL" id="PWK83852.1"/>
    </source>
</evidence>
<reference evidence="1 2" key="1">
    <citation type="submission" date="2018-05" db="EMBL/GenBank/DDBJ databases">
        <title>Animal gut microbial communities from fecal samples from Wisconsin, USA.</title>
        <authorList>
            <person name="Neumann A."/>
        </authorList>
    </citation>
    <scope>NUCLEOTIDE SEQUENCE [LARGE SCALE GENOMIC DNA]</scope>
    <source>
        <strain evidence="1 2">UWS4</strain>
    </source>
</reference>
<proteinExistence type="predicted"/>
<keyword evidence="2" id="KW-1185">Reference proteome</keyword>
<name>A0ABX5LHV8_9BACT</name>